<keyword evidence="7 8" id="KW-0472">Membrane</keyword>
<dbReference type="GO" id="GO:0005886">
    <property type="term" value="C:plasma membrane"/>
    <property type="evidence" value="ECO:0007669"/>
    <property type="project" value="UniProtKB-SubCell"/>
</dbReference>
<feature type="transmembrane region" description="Helical" evidence="8">
    <location>
        <begin position="205"/>
        <end position="225"/>
    </location>
</feature>
<dbReference type="eggNOG" id="COG0168">
    <property type="taxonomic scope" value="Bacteria"/>
</dbReference>
<protein>
    <submittedName>
        <fullName evidence="9">Cation transporter</fullName>
    </submittedName>
</protein>
<evidence type="ECO:0000256" key="5">
    <source>
        <dbReference type="ARBA" id="ARBA00022989"/>
    </source>
</evidence>
<evidence type="ECO:0000256" key="7">
    <source>
        <dbReference type="ARBA" id="ARBA00023136"/>
    </source>
</evidence>
<evidence type="ECO:0000313" key="10">
    <source>
        <dbReference type="Proteomes" id="UP000019112"/>
    </source>
</evidence>
<keyword evidence="2" id="KW-0813">Transport</keyword>
<evidence type="ECO:0000313" key="9">
    <source>
        <dbReference type="EMBL" id="ETZ06826.1"/>
    </source>
</evidence>
<evidence type="ECO:0000256" key="2">
    <source>
        <dbReference type="ARBA" id="ARBA00022448"/>
    </source>
</evidence>
<feature type="transmembrane region" description="Helical" evidence="8">
    <location>
        <begin position="264"/>
        <end position="284"/>
    </location>
</feature>
<dbReference type="EMBL" id="AWTR02000083">
    <property type="protein sequence ID" value="ETZ06826.1"/>
    <property type="molecule type" value="Genomic_DNA"/>
</dbReference>
<evidence type="ECO:0000256" key="1">
    <source>
        <dbReference type="ARBA" id="ARBA00004651"/>
    </source>
</evidence>
<dbReference type="GO" id="GO:0030001">
    <property type="term" value="P:metal ion transport"/>
    <property type="evidence" value="ECO:0007669"/>
    <property type="project" value="UniProtKB-ARBA"/>
</dbReference>
<feature type="transmembrane region" description="Helical" evidence="8">
    <location>
        <begin position="466"/>
        <end position="491"/>
    </location>
</feature>
<feature type="transmembrane region" description="Helical" evidence="8">
    <location>
        <begin position="61"/>
        <end position="85"/>
    </location>
</feature>
<dbReference type="Pfam" id="PF02386">
    <property type="entry name" value="TrkH"/>
    <property type="match status" value="1"/>
</dbReference>
<reference evidence="9 10" key="1">
    <citation type="journal article" date="2014" name="FEMS Microbiol. Lett.">
        <title>Draft genome sequences of three Holospora species (Holospora obtusa, Holospora undulata, and Holospora elegans), endonuclear symbiotic bacteria of the ciliate Paramecium caudatum.</title>
        <authorList>
            <person name="Dohra H."/>
            <person name="Tanaka K."/>
            <person name="Suzuki T."/>
            <person name="Fujishima M."/>
            <person name="Suzuki H."/>
        </authorList>
    </citation>
    <scope>NUCLEOTIDE SEQUENCE [LARGE SCALE GENOMIC DNA]</scope>
    <source>
        <strain evidence="9 10">F1</strain>
    </source>
</reference>
<dbReference type="OrthoDB" id="9810952at2"/>
<gene>
    <name evidence="9" type="ORF">P618_201015</name>
</gene>
<comment type="subcellular location">
    <subcellularLocation>
        <location evidence="1">Cell membrane</location>
        <topology evidence="1">Multi-pass membrane protein</topology>
    </subcellularLocation>
</comment>
<feature type="transmembrane region" description="Helical" evidence="8">
    <location>
        <begin position="97"/>
        <end position="117"/>
    </location>
</feature>
<feature type="transmembrane region" description="Helical" evidence="8">
    <location>
        <begin position="296"/>
        <end position="313"/>
    </location>
</feature>
<evidence type="ECO:0000256" key="4">
    <source>
        <dbReference type="ARBA" id="ARBA00022692"/>
    </source>
</evidence>
<dbReference type="STRING" id="1399147.P618_201015"/>
<dbReference type="GO" id="GO:0008324">
    <property type="term" value="F:monoatomic cation transmembrane transporter activity"/>
    <property type="evidence" value="ECO:0007669"/>
    <property type="project" value="InterPro"/>
</dbReference>
<dbReference type="Proteomes" id="UP000019112">
    <property type="component" value="Unassembled WGS sequence"/>
</dbReference>
<feature type="transmembrane region" description="Helical" evidence="8">
    <location>
        <begin position="123"/>
        <end position="143"/>
    </location>
</feature>
<feature type="transmembrane region" description="Helical" evidence="8">
    <location>
        <begin position="155"/>
        <end position="179"/>
    </location>
</feature>
<keyword evidence="6" id="KW-0406">Ion transport</keyword>
<feature type="transmembrane region" description="Helical" evidence="8">
    <location>
        <begin position="320"/>
        <end position="339"/>
    </location>
</feature>
<comment type="caution">
    <text evidence="9">The sequence shown here is derived from an EMBL/GenBank/DDBJ whole genome shotgun (WGS) entry which is preliminary data.</text>
</comment>
<evidence type="ECO:0000256" key="6">
    <source>
        <dbReference type="ARBA" id="ARBA00023065"/>
    </source>
</evidence>
<feature type="transmembrane region" description="Helical" evidence="8">
    <location>
        <begin position="404"/>
        <end position="425"/>
    </location>
</feature>
<accession>W6TDL1</accession>
<dbReference type="AlphaFoldDB" id="W6TDL1"/>
<evidence type="ECO:0000256" key="8">
    <source>
        <dbReference type="SAM" id="Phobius"/>
    </source>
</evidence>
<feature type="transmembrane region" description="Helical" evidence="8">
    <location>
        <begin position="29"/>
        <end position="55"/>
    </location>
</feature>
<dbReference type="InterPro" id="IPR003445">
    <property type="entry name" value="Cat_transpt"/>
</dbReference>
<dbReference type="PANTHER" id="PTHR32024">
    <property type="entry name" value="TRK SYSTEM POTASSIUM UPTAKE PROTEIN TRKG-RELATED"/>
    <property type="match status" value="1"/>
</dbReference>
<proteinExistence type="predicted"/>
<feature type="transmembrane region" description="Helical" evidence="8">
    <location>
        <begin position="345"/>
        <end position="367"/>
    </location>
</feature>
<organism evidence="9 10">
    <name type="scientific">Holospora obtusa F1</name>
    <dbReference type="NCBI Taxonomy" id="1399147"/>
    <lineage>
        <taxon>Bacteria</taxon>
        <taxon>Pseudomonadati</taxon>
        <taxon>Pseudomonadota</taxon>
        <taxon>Alphaproteobacteria</taxon>
        <taxon>Holosporales</taxon>
        <taxon>Holosporaceae</taxon>
        <taxon>Holospora</taxon>
    </lineage>
</organism>
<keyword evidence="3" id="KW-1003">Cell membrane</keyword>
<keyword evidence="10" id="KW-1185">Reference proteome</keyword>
<keyword evidence="5 8" id="KW-1133">Transmembrane helix</keyword>
<sequence>MRRHFKSFCSVVNNIFNYKIPWHRYGRTLWVVSSISWILVFLSACFFLMICFFYLHDRKEILETFVLCGTGCLFFGVLGTLAFPVPRISCVTPETKALMTLIFWGVVAIIVSVPIYVHVPNQGFSSALFEGVSCLTTTGVSLISSNILLPPMIEFWCVFIQWIGGIGIVLFSFSLIPALKLNSSLILLSEFSQNFEKTTPRTRTMALHIICLYFGLTFFLAMLLWSNKTLPFRTCLHYSMSCVSTGGIQARNAPILMLNFYEKFVLIIGMILGSIPFIGMVQGIYHFKSLLKNDQIRGYSLVCVASFFVMCTNRCLTFDHIFYAVSCITSTGFVSAPSLNSFSSLWCLGLVILGGCSGSSAGGFKIFRVQLMYRISKNKILKILRPKRFSILKYNEKAIQQEDVVLLLTSTFIYGIVAIGVSLLFSVLGHAPKISCLISCGLITNSGGEMHSVGTYIQNFSSIEQWIGIFTMLLGRLEAIIILVVSSLITFK</sequence>
<name>W6TDL1_HOLOB</name>
<evidence type="ECO:0000256" key="3">
    <source>
        <dbReference type="ARBA" id="ARBA00022475"/>
    </source>
</evidence>
<dbReference type="PANTHER" id="PTHR32024:SF3">
    <property type="entry name" value="TRK SYSTEM POTASSIUM UPTAKE PROTEIN"/>
    <property type="match status" value="1"/>
</dbReference>
<keyword evidence="4 8" id="KW-0812">Transmembrane</keyword>